<evidence type="ECO:0000313" key="2">
    <source>
        <dbReference type="Proteomes" id="UP000262882"/>
    </source>
</evidence>
<sequence length="139" mass="14946">MKGGVAVSHQLPRWVIRSQHAYQPARLSKLSYTNHGDACADLALTLESLALFLPGLSSFGRVLALREAAEAVKSGRFDVCLDNKIVMTFRVVELDARGRPLGLDQIPDLTAGPIPVSTIEAAESAAFRSADARDTRGSQ</sequence>
<dbReference type="AlphaFoldDB" id="A0A372G8M3"/>
<organism evidence="1 2">
    <name type="scientific">Actinomadura spongiicola</name>
    <dbReference type="NCBI Taxonomy" id="2303421"/>
    <lineage>
        <taxon>Bacteria</taxon>
        <taxon>Bacillati</taxon>
        <taxon>Actinomycetota</taxon>
        <taxon>Actinomycetes</taxon>
        <taxon>Streptosporangiales</taxon>
        <taxon>Thermomonosporaceae</taxon>
        <taxon>Actinomadura</taxon>
    </lineage>
</organism>
<evidence type="ECO:0000313" key="1">
    <source>
        <dbReference type="EMBL" id="RFS81482.1"/>
    </source>
</evidence>
<comment type="caution">
    <text evidence="1">The sequence shown here is derived from an EMBL/GenBank/DDBJ whole genome shotgun (WGS) entry which is preliminary data.</text>
</comment>
<reference evidence="1 2" key="1">
    <citation type="submission" date="2018-08" db="EMBL/GenBank/DDBJ databases">
        <title>Actinomadura spongicola sp. nov., isolated from marine sponge Leucetta chagosensis.</title>
        <authorList>
            <person name="Li L."/>
            <person name="Lin H.W."/>
        </authorList>
    </citation>
    <scope>NUCLEOTIDE SEQUENCE [LARGE SCALE GENOMIC DNA]</scope>
    <source>
        <strain evidence="1 2">LHW52907</strain>
    </source>
</reference>
<name>A0A372G8M3_9ACTN</name>
<keyword evidence="2" id="KW-1185">Reference proteome</keyword>
<gene>
    <name evidence="1" type="ORF">D0T12_31535</name>
</gene>
<proteinExistence type="predicted"/>
<protein>
    <submittedName>
        <fullName evidence="1">Uncharacterized protein</fullName>
    </submittedName>
</protein>
<dbReference type="EMBL" id="QVNQ01000013">
    <property type="protein sequence ID" value="RFS81482.1"/>
    <property type="molecule type" value="Genomic_DNA"/>
</dbReference>
<accession>A0A372G8M3</accession>
<dbReference type="Proteomes" id="UP000262882">
    <property type="component" value="Unassembled WGS sequence"/>
</dbReference>